<name>A0A563VLH1_9CYAN</name>
<organism evidence="1 2">
    <name type="scientific">Hyella patelloides LEGE 07179</name>
    <dbReference type="NCBI Taxonomy" id="945734"/>
    <lineage>
        <taxon>Bacteria</taxon>
        <taxon>Bacillati</taxon>
        <taxon>Cyanobacteriota</taxon>
        <taxon>Cyanophyceae</taxon>
        <taxon>Pleurocapsales</taxon>
        <taxon>Hyellaceae</taxon>
        <taxon>Hyella</taxon>
    </lineage>
</organism>
<accession>A0A563VLH1</accession>
<keyword evidence="2" id="KW-1185">Reference proteome</keyword>
<reference evidence="1 2" key="1">
    <citation type="submission" date="2019-01" db="EMBL/GenBank/DDBJ databases">
        <authorList>
            <person name="Brito A."/>
        </authorList>
    </citation>
    <scope>NUCLEOTIDE SEQUENCE [LARGE SCALE GENOMIC DNA]</scope>
    <source>
        <strain evidence="1">1</strain>
    </source>
</reference>
<gene>
    <name evidence="1" type="ORF">H1P_1380010</name>
</gene>
<sequence>MSRLSFREINHLQIIVQDYCSNLDKPGVNLRSVINTSKAPLDIESINFDAPIKELVEIIFDRLLTGQESLLQFLEYFQYKLDQNSDNYVDIKSYINKIKRPVISDSYENTNIARSNLDIRTFYDSERSGDTIVKEIRRIDIVNYNLESLRISLIRELKLKKVCVFEITGHDAVLKNYVLKRILNEFKEKTNRGYYPPIEIIHSNYSNSLQHTIERKLKDNRGCDNLLQLVDRQKDLDTVLVIWNHAWEKDNFKNDATNFFEKVKADCNSSLSENRRCLLIILANVDYTNKHCYNNIYGCTALEIPKKFLLYEEDEGAGILEWFENELDRCGLENNEIEKYIRCLKEYAGDIYLTFQEIQSIIKQIAGV</sequence>
<protein>
    <submittedName>
        <fullName evidence="1">Uncharacterized protein</fullName>
    </submittedName>
</protein>
<evidence type="ECO:0000313" key="1">
    <source>
        <dbReference type="EMBL" id="VEP12183.1"/>
    </source>
</evidence>
<proteinExistence type="predicted"/>
<evidence type="ECO:0000313" key="2">
    <source>
        <dbReference type="Proteomes" id="UP000320055"/>
    </source>
</evidence>
<dbReference type="EMBL" id="CAACVJ010000044">
    <property type="protein sequence ID" value="VEP12183.1"/>
    <property type="molecule type" value="Genomic_DNA"/>
</dbReference>
<dbReference type="Proteomes" id="UP000320055">
    <property type="component" value="Unassembled WGS sequence"/>
</dbReference>
<dbReference type="AlphaFoldDB" id="A0A563VLH1"/>